<feature type="compositionally biased region" description="Low complexity" evidence="1">
    <location>
        <begin position="330"/>
        <end position="339"/>
    </location>
</feature>
<keyword evidence="2" id="KW-0812">Transmembrane</keyword>
<feature type="compositionally biased region" description="Polar residues" evidence="1">
    <location>
        <begin position="267"/>
        <end position="276"/>
    </location>
</feature>
<feature type="chain" id="PRO_5038821416" description="Htaa domain-containing protein" evidence="3">
    <location>
        <begin position="27"/>
        <end position="769"/>
    </location>
</feature>
<dbReference type="Gene3D" id="2.60.40.230">
    <property type="entry name" value="Neocarzinostatin-like"/>
    <property type="match status" value="1"/>
</dbReference>
<evidence type="ECO:0008006" key="6">
    <source>
        <dbReference type="Google" id="ProtNLM"/>
    </source>
</evidence>
<evidence type="ECO:0000256" key="2">
    <source>
        <dbReference type="SAM" id="Phobius"/>
    </source>
</evidence>
<reference evidence="4 5" key="2">
    <citation type="submission" date="2020-03" db="EMBL/GenBank/DDBJ databases">
        <authorList>
            <person name="Ichikawa N."/>
            <person name="Kimura A."/>
            <person name="Kitahashi Y."/>
            <person name="Uohara A."/>
        </authorList>
    </citation>
    <scope>NUCLEOTIDE SEQUENCE [LARGE SCALE GENOMIC DNA]</scope>
    <source>
        <strain evidence="4 5">NBRC 105367</strain>
    </source>
</reference>
<name>A0A6F8YB18_9ACTN</name>
<feature type="region of interest" description="Disordered" evidence="1">
    <location>
        <begin position="198"/>
        <end position="280"/>
    </location>
</feature>
<feature type="signal peptide" evidence="3">
    <location>
        <begin position="1"/>
        <end position="26"/>
    </location>
</feature>
<accession>A0A6F8YB18</accession>
<evidence type="ECO:0000256" key="3">
    <source>
        <dbReference type="SAM" id="SignalP"/>
    </source>
</evidence>
<dbReference type="AlphaFoldDB" id="A0A6F8YB18"/>
<dbReference type="RefSeq" id="WP_173152227.1">
    <property type="nucleotide sequence ID" value="NZ_AP022871.1"/>
</dbReference>
<organism evidence="4 5">
    <name type="scientific">Phytohabitans suffuscus</name>
    <dbReference type="NCBI Taxonomy" id="624315"/>
    <lineage>
        <taxon>Bacteria</taxon>
        <taxon>Bacillati</taxon>
        <taxon>Actinomycetota</taxon>
        <taxon>Actinomycetes</taxon>
        <taxon>Micromonosporales</taxon>
        <taxon>Micromonosporaceae</taxon>
    </lineage>
</organism>
<evidence type="ECO:0000313" key="5">
    <source>
        <dbReference type="Proteomes" id="UP000503011"/>
    </source>
</evidence>
<dbReference type="KEGG" id="psuu:Psuf_004910"/>
<evidence type="ECO:0000256" key="1">
    <source>
        <dbReference type="SAM" id="MobiDB-lite"/>
    </source>
</evidence>
<feature type="compositionally biased region" description="Low complexity" evidence="1">
    <location>
        <begin position="215"/>
        <end position="253"/>
    </location>
</feature>
<reference evidence="4 5" key="1">
    <citation type="submission" date="2020-03" db="EMBL/GenBank/DDBJ databases">
        <title>Whole genome shotgun sequence of Phytohabitans suffuscus NBRC 105367.</title>
        <authorList>
            <person name="Komaki H."/>
            <person name="Tamura T."/>
        </authorList>
    </citation>
    <scope>NUCLEOTIDE SEQUENCE [LARGE SCALE GENOMIC DNA]</scope>
    <source>
        <strain evidence="4 5">NBRC 105367</strain>
    </source>
</reference>
<dbReference type="Proteomes" id="UP000503011">
    <property type="component" value="Chromosome"/>
</dbReference>
<feature type="region of interest" description="Disordered" evidence="1">
    <location>
        <begin position="330"/>
        <end position="370"/>
    </location>
</feature>
<dbReference type="EMBL" id="AP022871">
    <property type="protein sequence ID" value="BCB83178.1"/>
    <property type="molecule type" value="Genomic_DNA"/>
</dbReference>
<keyword evidence="5" id="KW-1185">Reference proteome</keyword>
<keyword evidence="2" id="KW-0472">Membrane</keyword>
<gene>
    <name evidence="4" type="ORF">Psuf_004910</name>
</gene>
<feature type="compositionally biased region" description="Basic residues" evidence="1">
    <location>
        <begin position="348"/>
        <end position="362"/>
    </location>
</feature>
<keyword evidence="2" id="KW-1133">Transmembrane helix</keyword>
<sequence>MRHRAAHAVPVLALAAALAAAPAAGAAAAQRAADPRLTVSPGTLPAGQISTVTVTGQSYLVPPHAPGVSVFGGIYVFFGWVSDPDNFGPSIRNSTNNNGTVGVTYAYPGEAGDGATRDDGSGTMRLVSFTEGGASGDATEFHMDDNGNWKTTLRIFGSTFTTTTPNGQTRTYDCQKVRCGVFTIGAHGVASATNETFTPITFRGDGRPAAQPSSTTRGAAPAPTTAGNAPRTGASPTDTPAASAPGDGSSAPDLAPGADGDGEPGQLASNTRSVRSTGGVSPLVPLAVVGLVVALVVGGLVWRRLRRSGPTDPAPLCHHNKEVLVHVTPRPIGAPAGRRPAARDAGRGRHGRRRQPRPRCRARVGGSADDRRRRLRVGVSTEMQAAPPFGGCNYLSAGESDGTQASYQTSVGDVTVLKDGAAPTWANKCNGAPTRAVNQKVVWSGGSGTVDPATGEAQLSFTGQLSLNFYGGLVPFTIEDPVVTVAADGSGQVVATLFGYASSMENPTVKVPLDPVTGIVVADLSDVNAGGTGFTVTPDYAGVEYEPPAGSGGTPQNRTVAGWGSWPDSWVDFHYETGLTSYWYSSGGSADPYKAPTAITISYDGGVVDPGPSDGEQDITVTVPEVVEPGEFLWSIDGDQAVNLGETTDQGTYLQATGAIDPISVTDTRAGGPEWSISGQVSDFTGGLSGKYLGWSPKVLTAGAGATAGTAVSAGIDAGNGLTESSTLAAASGGHAAGTASVGADLDLRLPAETPAGSYTATLTITALS</sequence>
<keyword evidence="3" id="KW-0732">Signal</keyword>
<evidence type="ECO:0000313" key="4">
    <source>
        <dbReference type="EMBL" id="BCB83178.1"/>
    </source>
</evidence>
<feature type="transmembrane region" description="Helical" evidence="2">
    <location>
        <begin position="283"/>
        <end position="302"/>
    </location>
</feature>
<protein>
    <recommendedName>
        <fullName evidence="6">Htaa domain-containing protein</fullName>
    </recommendedName>
</protein>
<proteinExistence type="predicted"/>